<dbReference type="EMBL" id="RCMI01000015">
    <property type="protein sequence ID" value="KAG2942786.1"/>
    <property type="molecule type" value="Genomic_DNA"/>
</dbReference>
<evidence type="ECO:0000256" key="8">
    <source>
        <dbReference type="ARBA" id="ARBA00022528"/>
    </source>
</evidence>
<reference evidence="23" key="1">
    <citation type="submission" date="2018-10" db="EMBL/GenBank/DDBJ databases">
        <title>Effector identification in a new, highly contiguous assembly of the strawberry crown rot pathogen Phytophthora cactorum.</title>
        <authorList>
            <person name="Armitage A.D."/>
            <person name="Nellist C.F."/>
            <person name="Bates H."/>
            <person name="Vickerstaff R.J."/>
            <person name="Harrison R.J."/>
        </authorList>
    </citation>
    <scope>NUCLEOTIDE SEQUENCE</scope>
    <source>
        <strain evidence="23">15-7</strain>
        <strain evidence="24">4032</strain>
    </source>
</reference>
<gene>
    <name evidence="23" type="ORF">PC113_g9800</name>
    <name evidence="24" type="ORF">PC115_g1237</name>
</gene>
<keyword evidence="20" id="KW-0175">Coiled coil</keyword>
<comment type="subcellular location">
    <subcellularLocation>
        <location evidence="3">Cytoplasm</location>
    </subcellularLocation>
    <subcellularLocation>
        <location evidence="2">Plastid</location>
        <location evidence="2">Chloroplast</location>
    </subcellularLocation>
</comment>
<dbReference type="Gene3D" id="2.30.30.30">
    <property type="match status" value="1"/>
</dbReference>
<evidence type="ECO:0000313" key="25">
    <source>
        <dbReference type="Proteomes" id="UP000735874"/>
    </source>
</evidence>
<evidence type="ECO:0000259" key="22">
    <source>
        <dbReference type="SMART" id="SM00840"/>
    </source>
</evidence>
<evidence type="ECO:0000256" key="6">
    <source>
        <dbReference type="ARBA" id="ARBA00012832"/>
    </source>
</evidence>
<evidence type="ECO:0000256" key="7">
    <source>
        <dbReference type="ARBA" id="ARBA00022490"/>
    </source>
</evidence>
<dbReference type="SUPFAM" id="SSF52374">
    <property type="entry name" value="Nucleotidylyl transferase"/>
    <property type="match status" value="1"/>
</dbReference>
<dbReference type="Gene3D" id="1.20.120.1910">
    <property type="entry name" value="Cysteine-tRNA ligase, C-terminal anti-codon recognition domain"/>
    <property type="match status" value="1"/>
</dbReference>
<name>A0A8T0Z8L0_9STRA</name>
<dbReference type="FunFam" id="2.30.30.30:FF:000014">
    <property type="entry name" value="60S ribosomal protein L6"/>
    <property type="match status" value="1"/>
</dbReference>
<dbReference type="PANTHER" id="PTHR10890:SF3">
    <property type="entry name" value="CYSTEINE--TRNA LIGASE, CYTOPLASMIC"/>
    <property type="match status" value="1"/>
</dbReference>
<dbReference type="InterPro" id="IPR000915">
    <property type="entry name" value="60S_ribosomal_eL6"/>
</dbReference>
<dbReference type="GO" id="GO:0005524">
    <property type="term" value="F:ATP binding"/>
    <property type="evidence" value="ECO:0007669"/>
    <property type="project" value="UniProtKB-KW"/>
</dbReference>
<keyword evidence="7" id="KW-0963">Cytoplasm</keyword>
<dbReference type="PRINTS" id="PR00983">
    <property type="entry name" value="TRNASYNTHCYS"/>
</dbReference>
<feature type="region of interest" description="Disordered" evidence="21">
    <location>
        <begin position="650"/>
        <end position="689"/>
    </location>
</feature>
<evidence type="ECO:0000256" key="21">
    <source>
        <dbReference type="SAM" id="MobiDB-lite"/>
    </source>
</evidence>
<comment type="caution">
    <text evidence="23">The sequence shown here is derived from an EMBL/GenBank/DDBJ whole genome shotgun (WGS) entry which is preliminary data.</text>
</comment>
<dbReference type="SUPFAM" id="SSF50104">
    <property type="entry name" value="Translation proteins SH3-like domain"/>
    <property type="match status" value="1"/>
</dbReference>
<dbReference type="GO" id="GO:0046872">
    <property type="term" value="F:metal ion binding"/>
    <property type="evidence" value="ECO:0007669"/>
    <property type="project" value="UniProtKB-KW"/>
</dbReference>
<dbReference type="EMBL" id="RCMG01000251">
    <property type="protein sequence ID" value="KAG2858471.1"/>
    <property type="molecule type" value="Genomic_DNA"/>
</dbReference>
<dbReference type="CDD" id="cd13156">
    <property type="entry name" value="KOW_RPL6"/>
    <property type="match status" value="1"/>
</dbReference>
<comment type="cofactor">
    <cofactor evidence="1">
        <name>Zn(2+)</name>
        <dbReference type="ChEBI" id="CHEBI:29105"/>
    </cofactor>
</comment>
<dbReference type="Pfam" id="PF01406">
    <property type="entry name" value="tRNA-synt_1e"/>
    <property type="match status" value="1"/>
</dbReference>
<evidence type="ECO:0000256" key="18">
    <source>
        <dbReference type="ARBA" id="ARBA00023274"/>
    </source>
</evidence>
<dbReference type="VEuPathDB" id="FungiDB:PC110_g11972"/>
<feature type="coiled-coil region" evidence="20">
    <location>
        <begin position="588"/>
        <end position="620"/>
    </location>
</feature>
<dbReference type="Proteomes" id="UP000774804">
    <property type="component" value="Unassembled WGS sequence"/>
</dbReference>
<evidence type="ECO:0000256" key="10">
    <source>
        <dbReference type="ARBA" id="ARBA00022640"/>
    </source>
</evidence>
<feature type="domain" description="Cysteinyl-tRNA synthetase class Ia DALR" evidence="22">
    <location>
        <begin position="440"/>
        <end position="506"/>
    </location>
</feature>
<sequence>MTDATPEAPAVKQPTWYPPRPIDGLTEYWNTHYPLRLYNSMTRTKNAFVPMQGKRVLWYMCGPTVYDQTHLGHGRTYTCFDYVRRILEDYFGLEVELVMNITDIDDKIILRASETGWLEANPGKELPKDKDEKAKLVMEWASQQPAEDNMRRTHELSKFWEKSFLEDMASLNIKTPTVITRVSEYVPEVVEFVEGIIKNGFAYESNGSVYFDTAAFGRSKGKAYGKLLPENVGQSELLAEGEGALSAGQSDKRNASDFALWKKSKSGEPFWPSPWGEGRPGWHIECSAMASDALKHLAGGKIDVHSGGIDLRFPHHDNEIAQSEAYFDFSQWVNYFVHTGHLNIEGLKMSKSLKNFVKIQEALMDNSPRQLRFLFLLHKYNVPMDYNDNSMDEAVGVDRFFTEFFANVKARLRELGVEKTQKWTPVEKTLHGALLDCKEKVFRALSDDINTPLALLHLQQLAKEVNRYMAGDIEKQASMLIRSSAEYITHILSIFGLVTSATDIGFPLSSGATGGADQETVLTPVLDIFAQFRDEIREAARSAGAEGGDPKALASAVLRLCDVVRDEKLPYAGVRLEDRSAGAAVWKLANKDELIEELEKKKQEKIRKEEQKRLRLEEEAWKKAELAEKAKISPSEMFLGMKDKYSKFDDNGLPTHDAAGEPLSKGQSKKLAKEQAKQKALKQSEAAQNSFEMAVTEPKKRANFELARGINAISANSLAKTNGRIFAHSTANSKGKPQKVPAQTTHSTKKWYPADYIPKPLPSAKTKRNSVKTAKLRKSITPGTVLILLSGRFRGKRVVFLKQLPSGTLLVTGPYKVNGVPLRRVNQAFVIATSTRMDLSEVQLPEIDDEYFTKDKPAKKSSKEDRFFATQQAPAAPVVAEQRKKDQKAVDTLLMKKLANEPYLRAYLNAKFTLTKNDRVHDMRF</sequence>
<dbReference type="InterPro" id="IPR014722">
    <property type="entry name" value="Rib_uL2_dom2"/>
</dbReference>
<evidence type="ECO:0000256" key="16">
    <source>
        <dbReference type="ARBA" id="ARBA00022980"/>
    </source>
</evidence>
<evidence type="ECO:0000256" key="17">
    <source>
        <dbReference type="ARBA" id="ARBA00023146"/>
    </source>
</evidence>
<dbReference type="InterPro" id="IPR032678">
    <property type="entry name" value="tRNA-synt_1_cat_dom"/>
</dbReference>
<keyword evidence="10" id="KW-0934">Plastid</keyword>
<dbReference type="NCBIfam" id="TIGR00435">
    <property type="entry name" value="cysS"/>
    <property type="match status" value="1"/>
</dbReference>
<dbReference type="GO" id="GO:1990904">
    <property type="term" value="C:ribonucleoprotein complex"/>
    <property type="evidence" value="ECO:0007669"/>
    <property type="project" value="UniProtKB-KW"/>
</dbReference>
<evidence type="ECO:0000313" key="23">
    <source>
        <dbReference type="EMBL" id="KAG2858471.1"/>
    </source>
</evidence>
<keyword evidence="15" id="KW-0648">Protein biosynthesis</keyword>
<comment type="similarity">
    <text evidence="5">Belongs to the eukaryotic ribosomal protein eL6 family.</text>
</comment>
<dbReference type="InterPro" id="IPR041997">
    <property type="entry name" value="Ribosomal_eL6_KOW"/>
</dbReference>
<dbReference type="SUPFAM" id="SSF47323">
    <property type="entry name" value="Anticodon-binding domain of a subclass of class I aminoacyl-tRNA synthetases"/>
    <property type="match status" value="1"/>
</dbReference>
<evidence type="ECO:0000256" key="15">
    <source>
        <dbReference type="ARBA" id="ARBA00022917"/>
    </source>
</evidence>
<dbReference type="PANTHER" id="PTHR10890">
    <property type="entry name" value="CYSTEINYL-TRNA SYNTHETASE"/>
    <property type="match status" value="1"/>
</dbReference>
<evidence type="ECO:0000256" key="14">
    <source>
        <dbReference type="ARBA" id="ARBA00022840"/>
    </source>
</evidence>
<dbReference type="InterPro" id="IPR015803">
    <property type="entry name" value="Cys-tRNA-ligase"/>
</dbReference>
<evidence type="ECO:0000256" key="12">
    <source>
        <dbReference type="ARBA" id="ARBA00022741"/>
    </source>
</evidence>
<dbReference type="InterPro" id="IPR009080">
    <property type="entry name" value="tRNAsynth_Ia_anticodon-bd"/>
</dbReference>
<dbReference type="FunFam" id="1.20.120.1910:FF:000008">
    <property type="entry name" value="Cysteine-tRNA ligase"/>
    <property type="match status" value="1"/>
</dbReference>
<dbReference type="EC" id="6.1.1.16" evidence="6"/>
<evidence type="ECO:0000256" key="11">
    <source>
        <dbReference type="ARBA" id="ARBA00022723"/>
    </source>
</evidence>
<protein>
    <recommendedName>
        <fullName evidence="6">cysteine--tRNA ligase</fullName>
        <ecNumber evidence="6">6.1.1.16</ecNumber>
    </recommendedName>
    <alternativeName>
        <fullName evidence="19">Cysteinyl-tRNA synthetase</fullName>
    </alternativeName>
</protein>
<dbReference type="HAMAP" id="MF_00041">
    <property type="entry name" value="Cys_tRNA_synth"/>
    <property type="match status" value="1"/>
</dbReference>
<organism evidence="23 25">
    <name type="scientific">Phytophthora cactorum</name>
    <dbReference type="NCBI Taxonomy" id="29920"/>
    <lineage>
        <taxon>Eukaryota</taxon>
        <taxon>Sar</taxon>
        <taxon>Stramenopiles</taxon>
        <taxon>Oomycota</taxon>
        <taxon>Peronosporomycetes</taxon>
        <taxon>Peronosporales</taxon>
        <taxon>Peronosporaceae</taxon>
        <taxon>Phytophthora</taxon>
    </lineage>
</organism>
<dbReference type="CDD" id="cd00672">
    <property type="entry name" value="CysRS_core"/>
    <property type="match status" value="1"/>
</dbReference>
<dbReference type="Gene3D" id="3.40.50.620">
    <property type="entry name" value="HUPs"/>
    <property type="match status" value="1"/>
</dbReference>
<evidence type="ECO:0000256" key="3">
    <source>
        <dbReference type="ARBA" id="ARBA00004496"/>
    </source>
</evidence>
<dbReference type="InterPro" id="IPR015273">
    <property type="entry name" value="Cys-tRNA-synt_Ia_DALR"/>
</dbReference>
<dbReference type="Proteomes" id="UP000735874">
    <property type="component" value="Unassembled WGS sequence"/>
</dbReference>
<evidence type="ECO:0000313" key="24">
    <source>
        <dbReference type="EMBL" id="KAG2942786.1"/>
    </source>
</evidence>
<dbReference type="AlphaFoldDB" id="A0A8T0Z8L0"/>
<keyword evidence="9 23" id="KW-0436">Ligase</keyword>
<proteinExistence type="inferred from homology"/>
<dbReference type="VEuPathDB" id="FungiDB:PC110_g11973"/>
<dbReference type="InterPro" id="IPR014729">
    <property type="entry name" value="Rossmann-like_a/b/a_fold"/>
</dbReference>
<keyword evidence="12" id="KW-0547">Nucleotide-binding</keyword>
<evidence type="ECO:0000256" key="19">
    <source>
        <dbReference type="ARBA" id="ARBA00031499"/>
    </source>
</evidence>
<dbReference type="GO" id="GO:0004817">
    <property type="term" value="F:cysteine-tRNA ligase activity"/>
    <property type="evidence" value="ECO:0007669"/>
    <property type="project" value="UniProtKB-EC"/>
</dbReference>
<dbReference type="InterPro" id="IPR024909">
    <property type="entry name" value="Cys-tRNA/MSH_ligase"/>
</dbReference>
<dbReference type="GO" id="GO:0006423">
    <property type="term" value="P:cysteinyl-tRNA aminoacylation"/>
    <property type="evidence" value="ECO:0007669"/>
    <property type="project" value="InterPro"/>
</dbReference>
<accession>A0A8T0Z8L0</accession>
<evidence type="ECO:0000256" key="9">
    <source>
        <dbReference type="ARBA" id="ARBA00022598"/>
    </source>
</evidence>
<dbReference type="GO" id="GO:0009507">
    <property type="term" value="C:chloroplast"/>
    <property type="evidence" value="ECO:0007669"/>
    <property type="project" value="UniProtKB-SubCell"/>
</dbReference>
<evidence type="ECO:0000256" key="20">
    <source>
        <dbReference type="SAM" id="Coils"/>
    </source>
</evidence>
<keyword evidence="16" id="KW-0689">Ribosomal protein</keyword>
<dbReference type="SMART" id="SM00840">
    <property type="entry name" value="DALR_2"/>
    <property type="match status" value="1"/>
</dbReference>
<keyword evidence="14" id="KW-0067">ATP-binding</keyword>
<evidence type="ECO:0000256" key="13">
    <source>
        <dbReference type="ARBA" id="ARBA00022833"/>
    </source>
</evidence>
<evidence type="ECO:0000256" key="1">
    <source>
        <dbReference type="ARBA" id="ARBA00001947"/>
    </source>
</evidence>
<keyword evidence="13" id="KW-0862">Zinc</keyword>
<keyword evidence="18" id="KW-0687">Ribonucleoprotein</keyword>
<evidence type="ECO:0000256" key="2">
    <source>
        <dbReference type="ARBA" id="ARBA00004229"/>
    </source>
</evidence>
<dbReference type="Pfam" id="PF09190">
    <property type="entry name" value="DALR_2"/>
    <property type="match status" value="1"/>
</dbReference>
<comment type="similarity">
    <text evidence="4">Belongs to the class-I aminoacyl-tRNA synthetase family.</text>
</comment>
<keyword evidence="11" id="KW-0479">Metal-binding</keyword>
<dbReference type="GO" id="GO:0003735">
    <property type="term" value="F:structural constituent of ribosome"/>
    <property type="evidence" value="ECO:0007669"/>
    <property type="project" value="InterPro"/>
</dbReference>
<dbReference type="Pfam" id="PF01159">
    <property type="entry name" value="Ribosomal_L6e"/>
    <property type="match status" value="1"/>
</dbReference>
<dbReference type="GO" id="GO:0005840">
    <property type="term" value="C:ribosome"/>
    <property type="evidence" value="ECO:0007669"/>
    <property type="project" value="UniProtKB-KW"/>
</dbReference>
<dbReference type="InterPro" id="IPR008991">
    <property type="entry name" value="Translation_prot_SH3-like_sf"/>
</dbReference>
<keyword evidence="8" id="KW-0150">Chloroplast</keyword>
<evidence type="ECO:0000256" key="5">
    <source>
        <dbReference type="ARBA" id="ARBA00010592"/>
    </source>
</evidence>
<keyword evidence="17" id="KW-0030">Aminoacyl-tRNA synthetase</keyword>
<evidence type="ECO:0000256" key="4">
    <source>
        <dbReference type="ARBA" id="ARBA00005594"/>
    </source>
</evidence>